<dbReference type="SUPFAM" id="SSF81271">
    <property type="entry name" value="TGS-like"/>
    <property type="match status" value="1"/>
</dbReference>
<evidence type="ECO:0000313" key="16">
    <source>
        <dbReference type="EMBL" id="CAA9444626.1"/>
    </source>
</evidence>
<evidence type="ECO:0000259" key="15">
    <source>
        <dbReference type="PROSITE" id="PS51880"/>
    </source>
</evidence>
<evidence type="ECO:0000256" key="3">
    <source>
        <dbReference type="ARBA" id="ARBA00022555"/>
    </source>
</evidence>
<dbReference type="FunFam" id="3.30.980.10:FF:000005">
    <property type="entry name" value="Threonyl-tRNA synthetase, mitochondrial"/>
    <property type="match status" value="1"/>
</dbReference>
<dbReference type="GO" id="GO:0005524">
    <property type="term" value="F:ATP binding"/>
    <property type="evidence" value="ECO:0007669"/>
    <property type="project" value="UniProtKB-UniRule"/>
</dbReference>
<keyword evidence="8 13" id="KW-0067">ATP-binding</keyword>
<keyword evidence="6 13" id="KW-0547">Nucleotide-binding</keyword>
<dbReference type="GO" id="GO:0000049">
    <property type="term" value="F:tRNA binding"/>
    <property type="evidence" value="ECO:0007669"/>
    <property type="project" value="UniProtKB-KW"/>
</dbReference>
<protein>
    <recommendedName>
        <fullName evidence="13">Threonine--tRNA ligase</fullName>
        <ecNumber evidence="13">6.1.1.3</ecNumber>
    </recommendedName>
    <alternativeName>
        <fullName evidence="13">Threonyl-tRNA synthetase</fullName>
        <shortName evidence="13">ThrRS</shortName>
    </alternativeName>
</protein>
<evidence type="ECO:0000256" key="13">
    <source>
        <dbReference type="HAMAP-Rule" id="MF_00184"/>
    </source>
</evidence>
<gene>
    <name evidence="13" type="primary">thrS</name>
    <name evidence="16" type="ORF">AVDCRST_MAG58-280</name>
</gene>
<keyword evidence="7 13" id="KW-0862">Zinc</keyword>
<name>A0A6J4QQZ7_9ACTN</name>
<dbReference type="GO" id="GO:0046872">
    <property type="term" value="F:metal ion binding"/>
    <property type="evidence" value="ECO:0007669"/>
    <property type="project" value="UniProtKB-KW"/>
</dbReference>
<evidence type="ECO:0000256" key="9">
    <source>
        <dbReference type="ARBA" id="ARBA00022884"/>
    </source>
</evidence>
<dbReference type="Pfam" id="PF03129">
    <property type="entry name" value="HGTP_anticodon"/>
    <property type="match status" value="1"/>
</dbReference>
<dbReference type="InterPro" id="IPR002314">
    <property type="entry name" value="aa-tRNA-synt_IIb"/>
</dbReference>
<dbReference type="InterPro" id="IPR012947">
    <property type="entry name" value="tRNA_SAD"/>
</dbReference>
<dbReference type="Gene3D" id="3.10.20.30">
    <property type="match status" value="1"/>
</dbReference>
<dbReference type="Pfam" id="PF00587">
    <property type="entry name" value="tRNA-synt_2b"/>
    <property type="match status" value="1"/>
</dbReference>
<dbReference type="InterPro" id="IPR004095">
    <property type="entry name" value="TGS"/>
</dbReference>
<evidence type="ECO:0000256" key="4">
    <source>
        <dbReference type="ARBA" id="ARBA00022598"/>
    </source>
</evidence>
<feature type="domain" description="TGS" evidence="15">
    <location>
        <begin position="1"/>
        <end position="61"/>
    </location>
</feature>
<keyword evidence="11 13" id="KW-0030">Aminoacyl-tRNA synthetase</keyword>
<dbReference type="FunFam" id="3.40.50.800:FF:000001">
    <property type="entry name" value="Threonine--tRNA ligase"/>
    <property type="match status" value="1"/>
</dbReference>
<dbReference type="PRINTS" id="PR01047">
    <property type="entry name" value="TRNASYNTHTHR"/>
</dbReference>
<sequence>MASVKLPDGKQLEIEPGQNARDVAEKIGKRLARDAVVAKLDGELIDLDAPLNGGGDFEVVTKESSEGLEVLRHSTAHAMAQAIVELYPGSKLTLGPPIEDGFFYDIEVAGRLTDEDLPRIEERMREIVARDLPIEREEVSKAEAEDLYVDNPYKTEIVEALEDGEITVYKQGDFFDLCRGPHVSSTGRLGAFQLQNIAGAYWRGDEKNPMLTRVYGTAWPTEKELKAYLRRLEEARARDHRKIGKDLELFAFSPDTGAGIPLFLPKGEMLRHLMEDYVREVQTRHGYEHVWTGHLVNEALYAKSGHLEHYRESMFPPMIDGETRYRLKPMNCPSHMTLYNSRAHSYRGLPLRYAEFATLYRYEKSGELTGLTRVRSLTQDDAHVFCTEDQIQEEFARALEIVREVLDTYGFSDYRVQLSLRDQDVAKYVADDAKWSRAEKELREALDTAAIAYDEEAGEAAFYGPKADFMAKDVLGREWQLSTIQVDFIQPARLGCEYVGEDGKAHTPVLLHRAVTGSTERFMAVLIEHYAGAFPVWLAPVQAVVIPVADRHLDYAGGVQDKLAARGLRVEVDDSQNSMQKKIRENSRQKIPYLLIVGDREAEEGSVNVRRRGEKQQEEMDLGDFAETIAAEVRSRIQSSARTKS</sequence>
<dbReference type="InterPro" id="IPR036621">
    <property type="entry name" value="Anticodon-bd_dom_sf"/>
</dbReference>
<dbReference type="EMBL" id="CADCVF010000006">
    <property type="protein sequence ID" value="CAA9444626.1"/>
    <property type="molecule type" value="Genomic_DNA"/>
</dbReference>
<dbReference type="CDD" id="cd00860">
    <property type="entry name" value="ThrRS_anticodon"/>
    <property type="match status" value="1"/>
</dbReference>
<evidence type="ECO:0000256" key="10">
    <source>
        <dbReference type="ARBA" id="ARBA00022917"/>
    </source>
</evidence>
<comment type="cofactor">
    <cofactor evidence="13">
        <name>Zn(2+)</name>
        <dbReference type="ChEBI" id="CHEBI:29105"/>
    </cofactor>
    <text evidence="13">Binds 1 zinc ion per subunit.</text>
</comment>
<dbReference type="PROSITE" id="PS50862">
    <property type="entry name" value="AA_TRNA_LIGASE_II"/>
    <property type="match status" value="1"/>
</dbReference>
<dbReference type="InterPro" id="IPR045864">
    <property type="entry name" value="aa-tRNA-synth_II/BPL/LPL"/>
</dbReference>
<dbReference type="PANTHER" id="PTHR11451">
    <property type="entry name" value="THREONINE-TRNA LIGASE"/>
    <property type="match status" value="1"/>
</dbReference>
<comment type="subunit">
    <text evidence="13">Homodimer.</text>
</comment>
<dbReference type="InterPro" id="IPR047246">
    <property type="entry name" value="ThrRS_anticodon"/>
</dbReference>
<keyword evidence="4 13" id="KW-0436">Ligase</keyword>
<dbReference type="InterPro" id="IPR002320">
    <property type="entry name" value="Thr-tRNA-ligase_IIa"/>
</dbReference>
<dbReference type="CDD" id="cd01667">
    <property type="entry name" value="TGS_ThrRS"/>
    <property type="match status" value="1"/>
</dbReference>
<keyword evidence="2 13" id="KW-0963">Cytoplasm</keyword>
<feature type="domain" description="Aminoacyl-transfer RNA synthetases class-II family profile" evidence="14">
    <location>
        <begin position="274"/>
        <end position="535"/>
    </location>
</feature>
<keyword evidence="9 13" id="KW-0694">RNA-binding</keyword>
<evidence type="ECO:0000256" key="12">
    <source>
        <dbReference type="ARBA" id="ARBA00049515"/>
    </source>
</evidence>
<dbReference type="HAMAP" id="MF_00184">
    <property type="entry name" value="Thr_tRNA_synth"/>
    <property type="match status" value="1"/>
</dbReference>
<comment type="similarity">
    <text evidence="1 13">Belongs to the class-II aminoacyl-tRNA synthetase family.</text>
</comment>
<evidence type="ECO:0000256" key="5">
    <source>
        <dbReference type="ARBA" id="ARBA00022723"/>
    </source>
</evidence>
<keyword evidence="3 13" id="KW-0820">tRNA-binding</keyword>
<comment type="subcellular location">
    <subcellularLocation>
        <location evidence="13">Cytoplasm</location>
    </subcellularLocation>
</comment>
<accession>A0A6J4QQZ7</accession>
<dbReference type="PANTHER" id="PTHR11451:SF44">
    <property type="entry name" value="THREONINE--TRNA LIGASE, CHLOROPLASTIC_MITOCHONDRIAL 2"/>
    <property type="match status" value="1"/>
</dbReference>
<dbReference type="CDD" id="cd00771">
    <property type="entry name" value="ThrRS_core"/>
    <property type="match status" value="1"/>
</dbReference>
<keyword evidence="5 13" id="KW-0479">Metal-binding</keyword>
<proteinExistence type="inferred from homology"/>
<comment type="catalytic activity">
    <reaction evidence="12 13">
        <text>tRNA(Thr) + L-threonine + ATP = L-threonyl-tRNA(Thr) + AMP + diphosphate + H(+)</text>
        <dbReference type="Rhea" id="RHEA:24624"/>
        <dbReference type="Rhea" id="RHEA-COMP:9670"/>
        <dbReference type="Rhea" id="RHEA-COMP:9704"/>
        <dbReference type="ChEBI" id="CHEBI:15378"/>
        <dbReference type="ChEBI" id="CHEBI:30616"/>
        <dbReference type="ChEBI" id="CHEBI:33019"/>
        <dbReference type="ChEBI" id="CHEBI:57926"/>
        <dbReference type="ChEBI" id="CHEBI:78442"/>
        <dbReference type="ChEBI" id="CHEBI:78534"/>
        <dbReference type="ChEBI" id="CHEBI:456215"/>
        <dbReference type="EC" id="6.1.1.3"/>
    </reaction>
</comment>
<dbReference type="Gene3D" id="3.30.930.10">
    <property type="entry name" value="Bira Bifunctional Protein, Domain 2"/>
    <property type="match status" value="1"/>
</dbReference>
<dbReference type="GO" id="GO:0004829">
    <property type="term" value="F:threonine-tRNA ligase activity"/>
    <property type="evidence" value="ECO:0007669"/>
    <property type="project" value="UniProtKB-UniRule"/>
</dbReference>
<evidence type="ECO:0000256" key="7">
    <source>
        <dbReference type="ARBA" id="ARBA00022833"/>
    </source>
</evidence>
<dbReference type="InterPro" id="IPR033728">
    <property type="entry name" value="ThrRS_core"/>
</dbReference>
<dbReference type="FunFam" id="3.30.54.20:FF:000002">
    <property type="entry name" value="Threonine--tRNA ligase"/>
    <property type="match status" value="1"/>
</dbReference>
<dbReference type="Pfam" id="PF02824">
    <property type="entry name" value="TGS"/>
    <property type="match status" value="1"/>
</dbReference>
<dbReference type="InterPro" id="IPR018163">
    <property type="entry name" value="Thr/Ala-tRNA-synth_IIc_edit"/>
</dbReference>
<dbReference type="EC" id="6.1.1.3" evidence="13"/>
<evidence type="ECO:0000256" key="2">
    <source>
        <dbReference type="ARBA" id="ARBA00022490"/>
    </source>
</evidence>
<dbReference type="Gene3D" id="3.30.54.20">
    <property type="match status" value="1"/>
</dbReference>
<keyword evidence="10 13" id="KW-0648">Protein biosynthesis</keyword>
<dbReference type="InterPro" id="IPR006195">
    <property type="entry name" value="aa-tRNA-synth_II"/>
</dbReference>
<dbReference type="GO" id="GO:0005737">
    <property type="term" value="C:cytoplasm"/>
    <property type="evidence" value="ECO:0007669"/>
    <property type="project" value="UniProtKB-SubCell"/>
</dbReference>
<dbReference type="NCBIfam" id="TIGR00418">
    <property type="entry name" value="thrS"/>
    <property type="match status" value="1"/>
</dbReference>
<evidence type="ECO:0000256" key="1">
    <source>
        <dbReference type="ARBA" id="ARBA00008226"/>
    </source>
</evidence>
<dbReference type="SUPFAM" id="SSF52954">
    <property type="entry name" value="Class II aaRS ABD-related"/>
    <property type="match status" value="1"/>
</dbReference>
<feature type="binding site" evidence="13">
    <location>
        <position position="332"/>
    </location>
    <ligand>
        <name>Zn(2+)</name>
        <dbReference type="ChEBI" id="CHEBI:29105"/>
        <note>catalytic</note>
    </ligand>
</feature>
<dbReference type="Pfam" id="PF07973">
    <property type="entry name" value="tRNA_SAD"/>
    <property type="match status" value="1"/>
</dbReference>
<organism evidence="16">
    <name type="scientific">uncultured Rubrobacteraceae bacterium</name>
    <dbReference type="NCBI Taxonomy" id="349277"/>
    <lineage>
        <taxon>Bacteria</taxon>
        <taxon>Bacillati</taxon>
        <taxon>Actinomycetota</taxon>
        <taxon>Rubrobacteria</taxon>
        <taxon>Rubrobacterales</taxon>
        <taxon>Rubrobacteraceae</taxon>
        <taxon>environmental samples</taxon>
    </lineage>
</organism>
<dbReference type="FunFam" id="3.30.930.10:FF:000002">
    <property type="entry name" value="Threonine--tRNA ligase"/>
    <property type="match status" value="1"/>
</dbReference>
<dbReference type="Gene3D" id="3.30.980.10">
    <property type="entry name" value="Threonyl-trna Synthetase, Chain A, domain 2"/>
    <property type="match status" value="1"/>
</dbReference>
<dbReference type="AlphaFoldDB" id="A0A6J4QQZ7"/>
<feature type="binding site" evidence="13">
    <location>
        <position position="512"/>
    </location>
    <ligand>
        <name>Zn(2+)</name>
        <dbReference type="ChEBI" id="CHEBI:29105"/>
        <note>catalytic</note>
    </ligand>
</feature>
<dbReference type="SUPFAM" id="SSF55681">
    <property type="entry name" value="Class II aaRS and biotin synthetases"/>
    <property type="match status" value="1"/>
</dbReference>
<dbReference type="SUPFAM" id="SSF55186">
    <property type="entry name" value="ThrRS/AlaRS common domain"/>
    <property type="match status" value="1"/>
</dbReference>
<feature type="binding site" evidence="13">
    <location>
        <position position="383"/>
    </location>
    <ligand>
        <name>Zn(2+)</name>
        <dbReference type="ChEBI" id="CHEBI:29105"/>
        <note>catalytic</note>
    </ligand>
</feature>
<dbReference type="InterPro" id="IPR012675">
    <property type="entry name" value="Beta-grasp_dom_sf"/>
</dbReference>
<evidence type="ECO:0000256" key="6">
    <source>
        <dbReference type="ARBA" id="ARBA00022741"/>
    </source>
</evidence>
<evidence type="ECO:0000256" key="8">
    <source>
        <dbReference type="ARBA" id="ARBA00022840"/>
    </source>
</evidence>
<reference evidence="16" key="1">
    <citation type="submission" date="2020-02" db="EMBL/GenBank/DDBJ databases">
        <authorList>
            <person name="Meier V. D."/>
        </authorList>
    </citation>
    <scope>NUCLEOTIDE SEQUENCE</scope>
    <source>
        <strain evidence="16">AVDCRST_MAG58</strain>
    </source>
</reference>
<dbReference type="PROSITE" id="PS51880">
    <property type="entry name" value="TGS"/>
    <property type="match status" value="1"/>
</dbReference>
<evidence type="ECO:0000256" key="11">
    <source>
        <dbReference type="ARBA" id="ARBA00023146"/>
    </source>
</evidence>
<dbReference type="InterPro" id="IPR012676">
    <property type="entry name" value="TGS-like"/>
</dbReference>
<dbReference type="SMART" id="SM00863">
    <property type="entry name" value="tRNA_SAD"/>
    <property type="match status" value="1"/>
</dbReference>
<evidence type="ECO:0000259" key="14">
    <source>
        <dbReference type="PROSITE" id="PS50862"/>
    </source>
</evidence>
<comment type="caution">
    <text evidence="13">Lacks conserved residue(s) required for the propagation of feature annotation.</text>
</comment>
<dbReference type="InterPro" id="IPR004154">
    <property type="entry name" value="Anticodon-bd"/>
</dbReference>
<dbReference type="GO" id="GO:0006435">
    <property type="term" value="P:threonyl-tRNA aminoacylation"/>
    <property type="evidence" value="ECO:0007669"/>
    <property type="project" value="UniProtKB-UniRule"/>
</dbReference>
<dbReference type="Gene3D" id="3.40.50.800">
    <property type="entry name" value="Anticodon-binding domain"/>
    <property type="match status" value="1"/>
</dbReference>